<organism evidence="1 2">
    <name type="scientific">Lichenibacterium minor</name>
    <dbReference type="NCBI Taxonomy" id="2316528"/>
    <lineage>
        <taxon>Bacteria</taxon>
        <taxon>Pseudomonadati</taxon>
        <taxon>Pseudomonadota</taxon>
        <taxon>Alphaproteobacteria</taxon>
        <taxon>Hyphomicrobiales</taxon>
        <taxon>Lichenihabitantaceae</taxon>
        <taxon>Lichenibacterium</taxon>
    </lineage>
</organism>
<keyword evidence="2" id="KW-1185">Reference proteome</keyword>
<comment type="caution">
    <text evidence="1">The sequence shown here is derived from an EMBL/GenBank/DDBJ whole genome shotgun (WGS) entry which is preliminary data.</text>
</comment>
<reference evidence="1 2" key="1">
    <citation type="submission" date="2018-12" db="EMBL/GenBank/DDBJ databases">
        <authorList>
            <person name="Grouzdev D.S."/>
            <person name="Krutkina M.S."/>
        </authorList>
    </citation>
    <scope>NUCLEOTIDE SEQUENCE [LARGE SCALE GENOMIC DNA]</scope>
    <source>
        <strain evidence="1 2">RmlP026</strain>
    </source>
</reference>
<dbReference type="EMBL" id="QYBB01000079">
    <property type="protein sequence ID" value="RYC29013.1"/>
    <property type="molecule type" value="Genomic_DNA"/>
</dbReference>
<evidence type="ECO:0000313" key="2">
    <source>
        <dbReference type="Proteomes" id="UP000290759"/>
    </source>
</evidence>
<dbReference type="Proteomes" id="UP000290759">
    <property type="component" value="Unassembled WGS sequence"/>
</dbReference>
<name>A0A4Q2TY56_9HYPH</name>
<dbReference type="AlphaFoldDB" id="A0A4Q2TY56"/>
<dbReference type="RefSeq" id="WP_129229908.1">
    <property type="nucleotide sequence ID" value="NZ_QYBB01000079.1"/>
</dbReference>
<gene>
    <name evidence="1" type="ORF">D3273_26220</name>
</gene>
<reference evidence="1 2" key="2">
    <citation type="submission" date="2019-02" db="EMBL/GenBank/DDBJ databases">
        <title>'Lichenibacterium ramalinii' gen. nov. sp. nov., 'Lichenibacterium minor' gen. nov. sp. nov.</title>
        <authorList>
            <person name="Pankratov T."/>
        </authorList>
    </citation>
    <scope>NUCLEOTIDE SEQUENCE [LARGE SCALE GENOMIC DNA]</scope>
    <source>
        <strain evidence="1 2">RmlP026</strain>
    </source>
</reference>
<protein>
    <submittedName>
        <fullName evidence="1">Uncharacterized protein</fullName>
    </submittedName>
</protein>
<evidence type="ECO:0000313" key="1">
    <source>
        <dbReference type="EMBL" id="RYC29013.1"/>
    </source>
</evidence>
<proteinExistence type="predicted"/>
<accession>A0A4Q2TY56</accession>
<sequence length="75" mass="8138">MDPAATYEVVDGKHSFPTDIPGQRVTISMALTGRQLAFLLRNPAAARCCLLRGWLTSSWLDQLIAATEATPEGVH</sequence>